<keyword evidence="5" id="KW-1185">Reference proteome</keyword>
<dbReference type="EMBL" id="ML741914">
    <property type="protein sequence ID" value="KAE8320559.1"/>
    <property type="molecule type" value="Genomic_DNA"/>
</dbReference>
<dbReference type="GO" id="GO:0044550">
    <property type="term" value="P:secondary metabolite biosynthetic process"/>
    <property type="evidence" value="ECO:0007669"/>
    <property type="project" value="UniProtKB-ARBA"/>
</dbReference>
<dbReference type="GO" id="GO:0016616">
    <property type="term" value="F:oxidoreductase activity, acting on the CH-OH group of donors, NAD or NADP as acceptor"/>
    <property type="evidence" value="ECO:0007669"/>
    <property type="project" value="TreeGrafter"/>
</dbReference>
<dbReference type="PANTHER" id="PTHR24322">
    <property type="entry name" value="PKSB"/>
    <property type="match status" value="1"/>
</dbReference>
<organism evidence="4 5">
    <name type="scientific">Aspergillus sergii</name>
    <dbReference type="NCBI Taxonomy" id="1034303"/>
    <lineage>
        <taxon>Eukaryota</taxon>
        <taxon>Fungi</taxon>
        <taxon>Dikarya</taxon>
        <taxon>Ascomycota</taxon>
        <taxon>Pezizomycotina</taxon>
        <taxon>Eurotiomycetes</taxon>
        <taxon>Eurotiomycetidae</taxon>
        <taxon>Eurotiales</taxon>
        <taxon>Aspergillaceae</taxon>
        <taxon>Aspergillus</taxon>
        <taxon>Aspergillus subgen. Circumdati</taxon>
    </lineage>
</organism>
<evidence type="ECO:0000256" key="2">
    <source>
        <dbReference type="ARBA" id="ARBA00022857"/>
    </source>
</evidence>
<dbReference type="InterPro" id="IPR036291">
    <property type="entry name" value="NAD(P)-bd_dom_sf"/>
</dbReference>
<dbReference type="SUPFAM" id="SSF51735">
    <property type="entry name" value="NAD(P)-binding Rossmann-fold domains"/>
    <property type="match status" value="1"/>
</dbReference>
<dbReference type="PROSITE" id="PS00061">
    <property type="entry name" value="ADH_SHORT"/>
    <property type="match status" value="1"/>
</dbReference>
<dbReference type="InterPro" id="IPR020904">
    <property type="entry name" value="Sc_DH/Rdtase_CS"/>
</dbReference>
<dbReference type="PRINTS" id="PR00081">
    <property type="entry name" value="GDHRDH"/>
</dbReference>
<reference evidence="5" key="1">
    <citation type="submission" date="2019-04" db="EMBL/GenBank/DDBJ databases">
        <title>Friends and foes A comparative genomics studyof 23 Aspergillus species from section Flavi.</title>
        <authorList>
            <consortium name="DOE Joint Genome Institute"/>
            <person name="Kjaerbolling I."/>
            <person name="Vesth T."/>
            <person name="Frisvad J.C."/>
            <person name="Nybo J.L."/>
            <person name="Theobald S."/>
            <person name="Kildgaard S."/>
            <person name="Isbrandt T."/>
            <person name="Kuo A."/>
            <person name="Sato A."/>
            <person name="Lyhne E.K."/>
            <person name="Kogle M.E."/>
            <person name="Wiebenga A."/>
            <person name="Kun R.S."/>
            <person name="Lubbers R.J."/>
            <person name="Makela M.R."/>
            <person name="Barry K."/>
            <person name="Chovatia M."/>
            <person name="Clum A."/>
            <person name="Daum C."/>
            <person name="Haridas S."/>
            <person name="He G."/>
            <person name="LaButti K."/>
            <person name="Lipzen A."/>
            <person name="Mondo S."/>
            <person name="Riley R."/>
            <person name="Salamov A."/>
            <person name="Simmons B.A."/>
            <person name="Magnuson J.K."/>
            <person name="Henrissat B."/>
            <person name="Mortensen U.H."/>
            <person name="Larsen T.O."/>
            <person name="Devries R.P."/>
            <person name="Grigoriev I.V."/>
            <person name="Machida M."/>
            <person name="Baker S.E."/>
            <person name="Andersen M.R."/>
        </authorList>
    </citation>
    <scope>NUCLEOTIDE SEQUENCE [LARGE SCALE GENOMIC DNA]</scope>
    <source>
        <strain evidence="5">CBS 130017</strain>
    </source>
</reference>
<dbReference type="Pfam" id="PF00106">
    <property type="entry name" value="adh_short"/>
    <property type="match status" value="2"/>
</dbReference>
<sequence>MVTLDGLVALIDGTILNPFLISLVPPLLHYGFQQPFSVSWSPTGVVALPRVETGPYIKVACLLMTIGIILRWNRRLNRAALNNQLLGSSVVPNKEIALITGGAGGIGAMLAKRLAAKGVTVAVLDVLPLQFETSKGGGQIHHYKCDITDYDAFEAVVRRIQKELGHPTTFRVNNIALIWTIKLLIPEMIKRNSGHFLITASVTAYTNTAYMVDYSATKAAALSIWEGLQAELSHVYKAPKVRCSVICPSLIKTKMFVGFDNPDNFFAPPLEPDYVAQLMSDCLLSGEAQHILCPSAAGSIGTYMRAWPSWMRVGMQAAIYKVASDLKGHDPLALKDAN</sequence>
<dbReference type="AlphaFoldDB" id="A0A5N6WLB3"/>
<dbReference type="Proteomes" id="UP000325945">
    <property type="component" value="Unassembled WGS sequence"/>
</dbReference>
<evidence type="ECO:0000313" key="5">
    <source>
        <dbReference type="Proteomes" id="UP000325945"/>
    </source>
</evidence>
<comment type="similarity">
    <text evidence="1">Belongs to the short-chain dehydrogenases/reductases (SDR) family.</text>
</comment>
<keyword evidence="2" id="KW-0521">NADP</keyword>
<keyword evidence="3" id="KW-0560">Oxidoreductase</keyword>
<dbReference type="PANTHER" id="PTHR24322:SF736">
    <property type="entry name" value="RETINOL DEHYDROGENASE 10"/>
    <property type="match status" value="1"/>
</dbReference>
<proteinExistence type="inferred from homology"/>
<dbReference type="InterPro" id="IPR002347">
    <property type="entry name" value="SDR_fam"/>
</dbReference>
<accession>A0A5N6WLB3</accession>
<evidence type="ECO:0000256" key="1">
    <source>
        <dbReference type="ARBA" id="ARBA00006484"/>
    </source>
</evidence>
<evidence type="ECO:0000256" key="3">
    <source>
        <dbReference type="ARBA" id="ARBA00023002"/>
    </source>
</evidence>
<evidence type="ECO:0008006" key="6">
    <source>
        <dbReference type="Google" id="ProtNLM"/>
    </source>
</evidence>
<gene>
    <name evidence="4" type="ORF">BDV39DRAFT_211554</name>
</gene>
<name>A0A5N6WLB3_9EURO</name>
<dbReference type="Gene3D" id="3.40.50.720">
    <property type="entry name" value="NAD(P)-binding Rossmann-like Domain"/>
    <property type="match status" value="2"/>
</dbReference>
<protein>
    <recommendedName>
        <fullName evidence="6">NAD(P)-binding protein</fullName>
    </recommendedName>
</protein>
<evidence type="ECO:0000313" key="4">
    <source>
        <dbReference type="EMBL" id="KAE8320559.1"/>
    </source>
</evidence>